<gene>
    <name evidence="2" type="ORF">niasHT_010309</name>
</gene>
<comment type="caution">
    <text evidence="2">The sequence shown here is derived from an EMBL/GenBank/DDBJ whole genome shotgun (WGS) entry which is preliminary data.</text>
</comment>
<feature type="region of interest" description="Disordered" evidence="1">
    <location>
        <begin position="1"/>
        <end position="47"/>
    </location>
</feature>
<proteinExistence type="predicted"/>
<feature type="compositionally biased region" description="Acidic residues" evidence="1">
    <location>
        <begin position="19"/>
        <end position="34"/>
    </location>
</feature>
<reference evidence="2 3" key="1">
    <citation type="submission" date="2024-10" db="EMBL/GenBank/DDBJ databases">
        <authorList>
            <person name="Kim D."/>
        </authorList>
    </citation>
    <scope>NUCLEOTIDE SEQUENCE [LARGE SCALE GENOMIC DNA]</scope>
    <source>
        <strain evidence="2">BH-2024</strain>
    </source>
</reference>
<accession>A0ABD2M5Y8</accession>
<dbReference type="EMBL" id="JBICBT010000120">
    <property type="protein sequence ID" value="KAL3122909.1"/>
    <property type="molecule type" value="Genomic_DNA"/>
</dbReference>
<evidence type="ECO:0000313" key="3">
    <source>
        <dbReference type="Proteomes" id="UP001620626"/>
    </source>
</evidence>
<organism evidence="2 3">
    <name type="scientific">Heterodera trifolii</name>
    <dbReference type="NCBI Taxonomy" id="157864"/>
    <lineage>
        <taxon>Eukaryota</taxon>
        <taxon>Metazoa</taxon>
        <taxon>Ecdysozoa</taxon>
        <taxon>Nematoda</taxon>
        <taxon>Chromadorea</taxon>
        <taxon>Rhabditida</taxon>
        <taxon>Tylenchina</taxon>
        <taxon>Tylenchomorpha</taxon>
        <taxon>Tylenchoidea</taxon>
        <taxon>Heteroderidae</taxon>
        <taxon>Heteroderinae</taxon>
        <taxon>Heterodera</taxon>
    </lineage>
</organism>
<keyword evidence="3" id="KW-1185">Reference proteome</keyword>
<feature type="compositionally biased region" description="Basic and acidic residues" evidence="1">
    <location>
        <begin position="35"/>
        <end position="47"/>
    </location>
</feature>
<name>A0ABD2M5Y8_9BILA</name>
<feature type="region of interest" description="Disordered" evidence="1">
    <location>
        <begin position="94"/>
        <end position="116"/>
    </location>
</feature>
<dbReference type="Proteomes" id="UP001620626">
    <property type="component" value="Unassembled WGS sequence"/>
</dbReference>
<protein>
    <submittedName>
        <fullName evidence="2">Uncharacterized protein</fullName>
    </submittedName>
</protein>
<evidence type="ECO:0000313" key="2">
    <source>
        <dbReference type="EMBL" id="KAL3122909.1"/>
    </source>
</evidence>
<dbReference type="AlphaFoldDB" id="A0ABD2M5Y8"/>
<sequence>MKRKGLIRQMVMDKAEGTDQADDERDEAELSDQTDGEREEGSQKWKAEREIRIHKNSEFVPYQIDTSSPAVVRLNEPLQNRLLVHRFEHCRRGQQHADCAAEGDAEKYPKRKRGIN</sequence>
<evidence type="ECO:0000256" key="1">
    <source>
        <dbReference type="SAM" id="MobiDB-lite"/>
    </source>
</evidence>